<keyword evidence="3 6" id="KW-0812">Transmembrane</keyword>
<dbReference type="GO" id="GO:0016020">
    <property type="term" value="C:membrane"/>
    <property type="evidence" value="ECO:0007669"/>
    <property type="project" value="UniProtKB-SubCell"/>
</dbReference>
<dbReference type="SUPFAM" id="SSF103473">
    <property type="entry name" value="MFS general substrate transporter"/>
    <property type="match status" value="1"/>
</dbReference>
<dbReference type="PANTHER" id="PTHR11654">
    <property type="entry name" value="OLIGOPEPTIDE TRANSPORTER-RELATED"/>
    <property type="match status" value="1"/>
</dbReference>
<reference evidence="7" key="1">
    <citation type="submission" date="2015-04" db="UniProtKB">
        <authorList>
            <consortium name="EnsemblPlants"/>
        </authorList>
    </citation>
    <scope>IDENTIFICATION</scope>
</reference>
<evidence type="ECO:0000256" key="6">
    <source>
        <dbReference type="SAM" id="Phobius"/>
    </source>
</evidence>
<dbReference type="GO" id="GO:0022857">
    <property type="term" value="F:transmembrane transporter activity"/>
    <property type="evidence" value="ECO:0007669"/>
    <property type="project" value="InterPro"/>
</dbReference>
<evidence type="ECO:0000256" key="5">
    <source>
        <dbReference type="ARBA" id="ARBA00023136"/>
    </source>
</evidence>
<sequence length="144" mass="15694">MMVYAALLEMKRLAIVQSSGLADHNVAAPMSILWQTPAYFLQGVAEVFCCIGMSQFFYDQAPDSMKSLCSALGQLAIASGAYLNTFVLGVVTMVTTSSGAPGWIPDNLNEGHLDYFFWMMATLSLLNLAVFVHSSTRHRENTAS</sequence>
<dbReference type="EnsemblPlants" id="OPUNC10G00440.1">
    <property type="protein sequence ID" value="OPUNC10G00440.1"/>
    <property type="gene ID" value="OPUNC10G00440"/>
</dbReference>
<dbReference type="Gramene" id="OPUNC10G00440.1">
    <property type="protein sequence ID" value="OPUNC10G00440.1"/>
    <property type="gene ID" value="OPUNC10G00440"/>
</dbReference>
<feature type="transmembrane region" description="Helical" evidence="6">
    <location>
        <begin position="115"/>
        <end position="132"/>
    </location>
</feature>
<dbReference type="Proteomes" id="UP000026962">
    <property type="component" value="Chromosome 10"/>
</dbReference>
<dbReference type="InterPro" id="IPR000109">
    <property type="entry name" value="POT_fam"/>
</dbReference>
<dbReference type="eggNOG" id="KOG1237">
    <property type="taxonomic scope" value="Eukaryota"/>
</dbReference>
<name>A0A0E0M501_ORYPU</name>
<feature type="transmembrane region" description="Helical" evidence="6">
    <location>
        <begin position="70"/>
        <end position="95"/>
    </location>
</feature>
<protein>
    <submittedName>
        <fullName evidence="7">Uncharacterized protein</fullName>
    </submittedName>
</protein>
<dbReference type="OMA" id="YLHAFIL"/>
<dbReference type="HOGENOM" id="CLU_009313_5_0_1"/>
<evidence type="ECO:0000256" key="4">
    <source>
        <dbReference type="ARBA" id="ARBA00022989"/>
    </source>
</evidence>
<keyword evidence="8" id="KW-1185">Reference proteome</keyword>
<evidence type="ECO:0000256" key="3">
    <source>
        <dbReference type="ARBA" id="ARBA00022692"/>
    </source>
</evidence>
<dbReference type="Gene3D" id="1.20.1250.20">
    <property type="entry name" value="MFS general substrate transporter like domains"/>
    <property type="match status" value="1"/>
</dbReference>
<dbReference type="AlphaFoldDB" id="A0A0E0M501"/>
<reference evidence="7" key="2">
    <citation type="submission" date="2018-05" db="EMBL/GenBank/DDBJ databases">
        <title>OpunRS2 (Oryza punctata Reference Sequence Version 2).</title>
        <authorList>
            <person name="Zhang J."/>
            <person name="Kudrna D."/>
            <person name="Lee S."/>
            <person name="Talag J."/>
            <person name="Welchert J."/>
            <person name="Wing R.A."/>
        </authorList>
    </citation>
    <scope>NUCLEOTIDE SEQUENCE [LARGE SCALE GENOMIC DNA]</scope>
</reference>
<evidence type="ECO:0000256" key="2">
    <source>
        <dbReference type="ARBA" id="ARBA00005982"/>
    </source>
</evidence>
<comment type="subcellular location">
    <subcellularLocation>
        <location evidence="1">Membrane</location>
        <topology evidence="1">Multi-pass membrane protein</topology>
    </subcellularLocation>
</comment>
<keyword evidence="5 6" id="KW-0472">Membrane</keyword>
<accession>A0A0E0M501</accession>
<organism evidence="7">
    <name type="scientific">Oryza punctata</name>
    <name type="common">Red rice</name>
    <dbReference type="NCBI Taxonomy" id="4537"/>
    <lineage>
        <taxon>Eukaryota</taxon>
        <taxon>Viridiplantae</taxon>
        <taxon>Streptophyta</taxon>
        <taxon>Embryophyta</taxon>
        <taxon>Tracheophyta</taxon>
        <taxon>Spermatophyta</taxon>
        <taxon>Magnoliopsida</taxon>
        <taxon>Liliopsida</taxon>
        <taxon>Poales</taxon>
        <taxon>Poaceae</taxon>
        <taxon>BOP clade</taxon>
        <taxon>Oryzoideae</taxon>
        <taxon>Oryzeae</taxon>
        <taxon>Oryzinae</taxon>
        <taxon>Oryza</taxon>
    </lineage>
</organism>
<evidence type="ECO:0000313" key="8">
    <source>
        <dbReference type="Proteomes" id="UP000026962"/>
    </source>
</evidence>
<dbReference type="InterPro" id="IPR036259">
    <property type="entry name" value="MFS_trans_sf"/>
</dbReference>
<dbReference type="Pfam" id="PF00854">
    <property type="entry name" value="PTR2"/>
    <property type="match status" value="1"/>
</dbReference>
<comment type="similarity">
    <text evidence="2">Belongs to the major facilitator superfamily. Proton-dependent oligopeptide transporter (POT/PTR) (TC 2.A.17) family.</text>
</comment>
<keyword evidence="4 6" id="KW-1133">Transmembrane helix</keyword>
<evidence type="ECO:0000313" key="7">
    <source>
        <dbReference type="EnsemblPlants" id="OPUNC10G00440.1"/>
    </source>
</evidence>
<evidence type="ECO:0000256" key="1">
    <source>
        <dbReference type="ARBA" id="ARBA00004141"/>
    </source>
</evidence>
<proteinExistence type="inferred from homology"/>